<organism evidence="2 3">
    <name type="scientific">Methylobacter tundripaludum (strain ATCC BAA-1195 / DSM 17260 / SV96)</name>
    <dbReference type="NCBI Taxonomy" id="697282"/>
    <lineage>
        <taxon>Bacteria</taxon>
        <taxon>Pseudomonadati</taxon>
        <taxon>Pseudomonadota</taxon>
        <taxon>Gammaproteobacteria</taxon>
        <taxon>Methylococcales</taxon>
        <taxon>Methylococcaceae</taxon>
        <taxon>Methylobacter</taxon>
    </lineage>
</organism>
<evidence type="ECO:0000256" key="1">
    <source>
        <dbReference type="SAM" id="SignalP"/>
    </source>
</evidence>
<feature type="signal peptide" evidence="1">
    <location>
        <begin position="1"/>
        <end position="24"/>
    </location>
</feature>
<evidence type="ECO:0000313" key="3">
    <source>
        <dbReference type="Proteomes" id="UP000004664"/>
    </source>
</evidence>
<feature type="chain" id="PRO_5003445712" evidence="1">
    <location>
        <begin position="25"/>
        <end position="119"/>
    </location>
</feature>
<keyword evidence="3" id="KW-1185">Reference proteome</keyword>
<name>G3J1F6_METTV</name>
<dbReference type="EMBL" id="JH109153">
    <property type="protein sequence ID" value="EGW21028.1"/>
    <property type="molecule type" value="Genomic_DNA"/>
</dbReference>
<protein>
    <submittedName>
        <fullName evidence="2">Uncharacterized protein</fullName>
    </submittedName>
</protein>
<dbReference type="AlphaFoldDB" id="G3J1F6"/>
<sequence>MNITKNTALSLLLAFSLGSTCVIAYAEGADKSSVNSPNETIMHIEKAIVEISHRDFMPPSEHLKAARTASEKVTGNPDIVKNANASIIQAQIKANQFDIKGATDELNKTLELYKSLKSE</sequence>
<accession>G3J1F6</accession>
<gene>
    <name evidence="2" type="ORF">Mettu_4182</name>
</gene>
<reference evidence="2 3" key="1">
    <citation type="submission" date="2011-06" db="EMBL/GenBank/DDBJ databases">
        <title>Genomic sequence of Methylobacter tundripaludum SV96.</title>
        <authorList>
            <consortium name="US DOE Joint Genome Institute"/>
            <person name="Lucas S."/>
            <person name="Han J."/>
            <person name="Lapidus A."/>
            <person name="Cheng J.-F."/>
            <person name="Goodwin L."/>
            <person name="Pitluck S."/>
            <person name="Held B."/>
            <person name="Detter J.C."/>
            <person name="Han C."/>
            <person name="Tapia R."/>
            <person name="Land M."/>
            <person name="Hauser L."/>
            <person name="Kyrpides N."/>
            <person name="Ivanova N."/>
            <person name="Ovchinnikova G."/>
            <person name="Pagani I."/>
            <person name="Klotz M.G."/>
            <person name="Dispirito A.A."/>
            <person name="Murrell J.C."/>
            <person name="Dunfield P."/>
            <person name="Kalyuzhnaya M.G."/>
            <person name="Svenning M."/>
            <person name="Trotsenko Y.A."/>
            <person name="Stein L.Y."/>
            <person name="Woyke T."/>
        </authorList>
    </citation>
    <scope>NUCLEOTIDE SEQUENCE [LARGE SCALE GENOMIC DNA]</scope>
    <source>
        <strain evidence="3">ATCC BAA-1195 / DSM 17260 / SV96</strain>
    </source>
</reference>
<dbReference type="Proteomes" id="UP000004664">
    <property type="component" value="Unassembled WGS sequence"/>
</dbReference>
<proteinExistence type="predicted"/>
<dbReference type="OrthoDB" id="5570248at2"/>
<dbReference type="HOGENOM" id="CLU_2093992_0_0_6"/>
<dbReference type="eggNOG" id="ENOG5031XAE">
    <property type="taxonomic scope" value="Bacteria"/>
</dbReference>
<evidence type="ECO:0000313" key="2">
    <source>
        <dbReference type="EMBL" id="EGW21028.1"/>
    </source>
</evidence>
<keyword evidence="1" id="KW-0732">Signal</keyword>
<dbReference type="RefSeq" id="WP_006893509.1">
    <property type="nucleotide sequence ID" value="NZ_JH109153.1"/>
</dbReference>